<keyword evidence="1" id="KW-0547">Nucleotide-binding</keyword>
<evidence type="ECO:0000259" key="4">
    <source>
        <dbReference type="PROSITE" id="PS51194"/>
    </source>
</evidence>
<evidence type="ECO:0000256" key="2">
    <source>
        <dbReference type="ARBA" id="ARBA00022801"/>
    </source>
</evidence>
<name>A0A8S1LL29_9CILI</name>
<dbReference type="Proteomes" id="UP000692954">
    <property type="component" value="Unassembled WGS sequence"/>
</dbReference>
<dbReference type="GO" id="GO:0005634">
    <property type="term" value="C:nucleus"/>
    <property type="evidence" value="ECO:0007669"/>
    <property type="project" value="TreeGrafter"/>
</dbReference>
<dbReference type="CDD" id="cd18793">
    <property type="entry name" value="SF2_C_SNF"/>
    <property type="match status" value="1"/>
</dbReference>
<evidence type="ECO:0000313" key="6">
    <source>
        <dbReference type="Proteomes" id="UP000692954"/>
    </source>
</evidence>
<keyword evidence="2" id="KW-0378">Hydrolase</keyword>
<dbReference type="GO" id="GO:0016787">
    <property type="term" value="F:hydrolase activity"/>
    <property type="evidence" value="ECO:0007669"/>
    <property type="project" value="UniProtKB-KW"/>
</dbReference>
<dbReference type="EMBL" id="CAJJDN010000017">
    <property type="protein sequence ID" value="CAD8063454.1"/>
    <property type="molecule type" value="Genomic_DNA"/>
</dbReference>
<dbReference type="GO" id="GO:0006281">
    <property type="term" value="P:DNA repair"/>
    <property type="evidence" value="ECO:0007669"/>
    <property type="project" value="TreeGrafter"/>
</dbReference>
<gene>
    <name evidence="5" type="ORF">PSON_ATCC_30995.1.T0170418</name>
</gene>
<dbReference type="PANTHER" id="PTHR45626">
    <property type="entry name" value="TRANSCRIPTION TERMINATION FACTOR 2-RELATED"/>
    <property type="match status" value="1"/>
</dbReference>
<evidence type="ECO:0000256" key="3">
    <source>
        <dbReference type="ARBA" id="ARBA00022840"/>
    </source>
</evidence>
<dbReference type="OrthoDB" id="448448at2759"/>
<dbReference type="Pfam" id="PF00271">
    <property type="entry name" value="Helicase_C"/>
    <property type="match status" value="1"/>
</dbReference>
<dbReference type="GO" id="GO:0005524">
    <property type="term" value="F:ATP binding"/>
    <property type="evidence" value="ECO:0007669"/>
    <property type="project" value="UniProtKB-KW"/>
</dbReference>
<dbReference type="InterPro" id="IPR049730">
    <property type="entry name" value="SNF2/RAD54-like_C"/>
</dbReference>
<keyword evidence="6" id="KW-1185">Reference proteome</keyword>
<protein>
    <recommendedName>
        <fullName evidence="4">Helicase C-terminal domain-containing protein</fullName>
    </recommendedName>
</protein>
<dbReference type="GO" id="GO:0008094">
    <property type="term" value="F:ATP-dependent activity, acting on DNA"/>
    <property type="evidence" value="ECO:0007669"/>
    <property type="project" value="TreeGrafter"/>
</dbReference>
<dbReference type="PROSITE" id="PS51194">
    <property type="entry name" value="HELICASE_CTER"/>
    <property type="match status" value="1"/>
</dbReference>
<comment type="caution">
    <text evidence="5">The sequence shown here is derived from an EMBL/GenBank/DDBJ whole genome shotgun (WGS) entry which is preliminary data.</text>
</comment>
<proteinExistence type="predicted"/>
<dbReference type="AlphaFoldDB" id="A0A8S1LL29"/>
<accession>A0A8S1LL29</accession>
<dbReference type="InterPro" id="IPR001650">
    <property type="entry name" value="Helicase_C-like"/>
</dbReference>
<dbReference type="PANTHER" id="PTHR45626:SF22">
    <property type="entry name" value="DNA REPAIR PROTEIN RAD5"/>
    <property type="match status" value="1"/>
</dbReference>
<feature type="domain" description="Helicase C-terminal" evidence="4">
    <location>
        <begin position="1"/>
        <end position="109"/>
    </location>
</feature>
<organism evidence="5 6">
    <name type="scientific">Paramecium sonneborni</name>
    <dbReference type="NCBI Taxonomy" id="65129"/>
    <lineage>
        <taxon>Eukaryota</taxon>
        <taxon>Sar</taxon>
        <taxon>Alveolata</taxon>
        <taxon>Ciliophora</taxon>
        <taxon>Intramacronucleata</taxon>
        <taxon>Oligohymenophorea</taxon>
        <taxon>Peniculida</taxon>
        <taxon>Parameciidae</taxon>
        <taxon>Paramecium</taxon>
    </lineage>
</organism>
<dbReference type="InterPro" id="IPR050628">
    <property type="entry name" value="SNF2_RAD54_helicase_TF"/>
</dbReference>
<sequence>MSVDKRKKVIKQFKESTDAIALLLSLRSTSTGLNLTMANNVFLVDPWWNLAIEDQAIGRADRIGQQNKIKVVRFLCRNTIEQSINLLHQKKKFQIKKLQVAKLKKHKIYKTSNLFYFSNNNEFDHHLIFNNYVNLFVKYLMYQSFFDLIIQLIKQTIIVFQYQQLLKQVIQQTLFSYHKKLFSIYQTSISQPSIKFSNQNKYYLLKQLVFNLYFQSFELVLQRVKELEHLKVWLICQSLIPNTIMNNRSKMLIFTNKSINIYTFYLYSNSQNKWNNDISQNLFIQIIQFLDRSFLNFKENRKQNSNIVDLILQQCNNNSNQFSSQIIQGTDCRINLSQQRYNSKQKLENYEQQ</sequence>
<keyword evidence="3" id="KW-0067">ATP-binding</keyword>
<reference evidence="5" key="1">
    <citation type="submission" date="2021-01" db="EMBL/GenBank/DDBJ databases">
        <authorList>
            <consortium name="Genoscope - CEA"/>
            <person name="William W."/>
        </authorList>
    </citation>
    <scope>NUCLEOTIDE SEQUENCE</scope>
</reference>
<evidence type="ECO:0000313" key="5">
    <source>
        <dbReference type="EMBL" id="CAD8063454.1"/>
    </source>
</evidence>
<evidence type="ECO:0000256" key="1">
    <source>
        <dbReference type="ARBA" id="ARBA00022741"/>
    </source>
</evidence>